<dbReference type="Gene3D" id="1.20.1560.10">
    <property type="entry name" value="ABC transporter type 1, transmembrane domain"/>
    <property type="match status" value="1"/>
</dbReference>
<evidence type="ECO:0000256" key="4">
    <source>
        <dbReference type="ARBA" id="ARBA00022741"/>
    </source>
</evidence>
<feature type="domain" description="ABC transmembrane type-1" evidence="10">
    <location>
        <begin position="314"/>
        <end position="469"/>
    </location>
</feature>
<gene>
    <name evidence="11" type="ORF">CB5_LOCUS13185</name>
</gene>
<keyword evidence="7 9" id="KW-0472">Membrane</keyword>
<dbReference type="InterPro" id="IPR011527">
    <property type="entry name" value="ABC1_TM_dom"/>
</dbReference>
<reference evidence="11" key="1">
    <citation type="submission" date="2020-07" db="EMBL/GenBank/DDBJ databases">
        <authorList>
            <person name="Lin J."/>
        </authorList>
    </citation>
    <scope>NUCLEOTIDE SEQUENCE</scope>
</reference>
<dbReference type="PANTHER" id="PTHR24223:SF362">
    <property type="entry name" value="ABC TRANSPORTER C FAMILY MEMBER 4"/>
    <property type="match status" value="1"/>
</dbReference>
<evidence type="ECO:0000256" key="9">
    <source>
        <dbReference type="SAM" id="Phobius"/>
    </source>
</evidence>
<dbReference type="PANTHER" id="PTHR24223">
    <property type="entry name" value="ATP-BINDING CASSETTE SUB-FAMILY C"/>
    <property type="match status" value="1"/>
</dbReference>
<accession>A0A6V7PGU0</accession>
<organism evidence="11">
    <name type="scientific">Ananas comosus var. bracteatus</name>
    <name type="common">red pineapple</name>
    <dbReference type="NCBI Taxonomy" id="296719"/>
    <lineage>
        <taxon>Eukaryota</taxon>
        <taxon>Viridiplantae</taxon>
        <taxon>Streptophyta</taxon>
        <taxon>Embryophyta</taxon>
        <taxon>Tracheophyta</taxon>
        <taxon>Spermatophyta</taxon>
        <taxon>Magnoliopsida</taxon>
        <taxon>Liliopsida</taxon>
        <taxon>Poales</taxon>
        <taxon>Bromeliaceae</taxon>
        <taxon>Bromelioideae</taxon>
        <taxon>Ananas</taxon>
    </lineage>
</organism>
<feature type="region of interest" description="Disordered" evidence="8">
    <location>
        <begin position="66"/>
        <end position="88"/>
    </location>
</feature>
<keyword evidence="2" id="KW-0813">Transport</keyword>
<feature type="transmembrane region" description="Helical" evidence="9">
    <location>
        <begin position="35"/>
        <end position="57"/>
    </location>
</feature>
<protein>
    <recommendedName>
        <fullName evidence="10">ABC transmembrane type-1 domain-containing protein</fullName>
    </recommendedName>
</protein>
<dbReference type="InterPro" id="IPR044746">
    <property type="entry name" value="ABCC_6TM_D1"/>
</dbReference>
<dbReference type="SUPFAM" id="SSF90123">
    <property type="entry name" value="ABC transporter transmembrane region"/>
    <property type="match status" value="1"/>
</dbReference>
<evidence type="ECO:0000256" key="8">
    <source>
        <dbReference type="SAM" id="MobiDB-lite"/>
    </source>
</evidence>
<proteinExistence type="predicted"/>
<dbReference type="GO" id="GO:0016020">
    <property type="term" value="C:membrane"/>
    <property type="evidence" value="ECO:0007669"/>
    <property type="project" value="UniProtKB-SubCell"/>
</dbReference>
<feature type="transmembrane region" description="Helical" evidence="9">
    <location>
        <begin position="426"/>
        <end position="445"/>
    </location>
</feature>
<dbReference type="PROSITE" id="PS50929">
    <property type="entry name" value="ABC_TM1F"/>
    <property type="match status" value="1"/>
</dbReference>
<feature type="transmembrane region" description="Helical" evidence="9">
    <location>
        <begin position="143"/>
        <end position="165"/>
    </location>
</feature>
<evidence type="ECO:0000256" key="2">
    <source>
        <dbReference type="ARBA" id="ARBA00022448"/>
    </source>
</evidence>
<evidence type="ECO:0000256" key="3">
    <source>
        <dbReference type="ARBA" id="ARBA00022692"/>
    </source>
</evidence>
<dbReference type="GO" id="GO:0005524">
    <property type="term" value="F:ATP binding"/>
    <property type="evidence" value="ECO:0007669"/>
    <property type="project" value="UniProtKB-KW"/>
</dbReference>
<evidence type="ECO:0000259" key="10">
    <source>
        <dbReference type="PROSITE" id="PS50929"/>
    </source>
</evidence>
<keyword evidence="6 9" id="KW-1133">Transmembrane helix</keyword>
<keyword evidence="4" id="KW-0547">Nucleotide-binding</keyword>
<feature type="region of interest" description="Disordered" evidence="8">
    <location>
        <begin position="276"/>
        <end position="295"/>
    </location>
</feature>
<evidence type="ECO:0000256" key="1">
    <source>
        <dbReference type="ARBA" id="ARBA00004141"/>
    </source>
</evidence>
<dbReference type="Pfam" id="PF00664">
    <property type="entry name" value="ABC_membrane"/>
    <property type="match status" value="1"/>
</dbReference>
<sequence length="487" mass="53079">MVSPWLTSLACSPPPSTPPLQWLRFLFLSPCPQRFLFGAADALFLLTLIALSIPRLLSRFRRRRPRGAAGSDANGADKPLLPRPRPSAAAARAGPRFALALGASSLLAASHATLLVLVLFLAHAAAAALVAHAKRFRAATHPAALRLFWIASFVLAALSAASAALRLAGGDPIPFDDPPPSSPSPSPSPSSSSRRPDPRGFKHHHHRTGPAPNRTGPTPTPDHESKPAPNTTPYAAASLPSRATWSWMNPLISKGYRAPLKLDDVPALAPDHRAERMYGSSGRTGPSRRSGRRTRSGPTLFRCFWPHFLLNASLAVVRLLVMYVGPSLIQRFVDFTEGPRTSMAEGYYLVGVLLAAKTVEVMCSHQYNFHCQKLGMLIRSTLITALYNKGLRLSCSARQAHGVGMIVNYMAVDAQQLSDMMLQIHYLWLMPLQVGVALALLYTYLGPPVTSATVGIFGIMAFVLFCSRRNNRFQFQLMGMRDKRMKP</sequence>
<feature type="transmembrane region" description="Helical" evidence="9">
    <location>
        <begin position="451"/>
        <end position="467"/>
    </location>
</feature>
<dbReference type="GO" id="GO:0140359">
    <property type="term" value="F:ABC-type transporter activity"/>
    <property type="evidence" value="ECO:0007669"/>
    <property type="project" value="InterPro"/>
</dbReference>
<evidence type="ECO:0000313" key="11">
    <source>
        <dbReference type="EMBL" id="CAD1829974.1"/>
    </source>
</evidence>
<evidence type="ECO:0000256" key="6">
    <source>
        <dbReference type="ARBA" id="ARBA00022989"/>
    </source>
</evidence>
<feature type="transmembrane region" description="Helical" evidence="9">
    <location>
        <begin position="106"/>
        <end position="131"/>
    </location>
</feature>
<keyword evidence="5" id="KW-0067">ATP-binding</keyword>
<keyword evidence="3 9" id="KW-0812">Transmembrane</keyword>
<dbReference type="InterPro" id="IPR036640">
    <property type="entry name" value="ABC1_TM_sf"/>
</dbReference>
<dbReference type="InterPro" id="IPR050173">
    <property type="entry name" value="ABC_transporter_C-like"/>
</dbReference>
<evidence type="ECO:0000256" key="5">
    <source>
        <dbReference type="ARBA" id="ARBA00022840"/>
    </source>
</evidence>
<feature type="compositionally biased region" description="Pro residues" evidence="8">
    <location>
        <begin position="175"/>
        <end position="188"/>
    </location>
</feature>
<feature type="region of interest" description="Disordered" evidence="8">
    <location>
        <begin position="171"/>
        <end position="236"/>
    </location>
</feature>
<dbReference type="CDD" id="cd18579">
    <property type="entry name" value="ABC_6TM_ABCC_D1"/>
    <property type="match status" value="1"/>
</dbReference>
<name>A0A6V7PGU0_ANACO</name>
<comment type="subcellular location">
    <subcellularLocation>
        <location evidence="1">Membrane</location>
        <topology evidence="1">Multi-pass membrane protein</topology>
    </subcellularLocation>
</comment>
<dbReference type="FunFam" id="1.20.1560.10:FF:000003">
    <property type="entry name" value="ABC transporter C family member 10"/>
    <property type="match status" value="1"/>
</dbReference>
<feature type="compositionally biased region" description="Low complexity" evidence="8">
    <location>
        <begin position="279"/>
        <end position="288"/>
    </location>
</feature>
<dbReference type="AlphaFoldDB" id="A0A6V7PGU0"/>
<dbReference type="EMBL" id="LR862130">
    <property type="protein sequence ID" value="CAD1829974.1"/>
    <property type="molecule type" value="Genomic_DNA"/>
</dbReference>
<evidence type="ECO:0000256" key="7">
    <source>
        <dbReference type="ARBA" id="ARBA00023136"/>
    </source>
</evidence>